<dbReference type="PANTHER" id="PTHR48060">
    <property type="entry name" value="DNA DAMAGE-REPAIR/TOLERATION PROTEIN DRT100"/>
    <property type="match status" value="1"/>
</dbReference>
<evidence type="ECO:0000256" key="5">
    <source>
        <dbReference type="ARBA" id="ARBA00023136"/>
    </source>
</evidence>
<accession>A0A251UT81</accession>
<dbReference type="Proteomes" id="UP000215914">
    <property type="component" value="Chromosome 5"/>
</dbReference>
<keyword evidence="4" id="KW-0677">Repeat</keyword>
<dbReference type="Gene3D" id="3.80.10.10">
    <property type="entry name" value="Ribonuclease Inhibitor"/>
    <property type="match status" value="2"/>
</dbReference>
<keyword evidence="10" id="KW-1185">Reference proteome</keyword>
<dbReference type="PANTHER" id="PTHR48060:SF21">
    <property type="entry name" value="L DOMAIN-LIKE PROTEIN"/>
    <property type="match status" value="1"/>
</dbReference>
<dbReference type="AlphaFoldDB" id="A0A251UT81"/>
<evidence type="ECO:0000259" key="8">
    <source>
        <dbReference type="Pfam" id="PF08263"/>
    </source>
</evidence>
<comment type="subcellular location">
    <subcellularLocation>
        <location evidence="1">Membrane</location>
    </subcellularLocation>
</comment>
<sequence length="343" mass="38069">MIMISKYVDGNYFYAVSLTMKQKNDNKRPSIILVIFSFSKMNSKQSIICLSSSSYLHFLFYVFVIFLTFTTISASYTDGNETDHQALLKIKSMIAQDPYGVLNSWNDSFHFCDWTGVTCGKRHRRVTYLELTSQGTCKFQGVLPRSIGNLSNQLYRLYLDGNQIHGNLPGSIVNLAGLELISLEDNRFTGNIHFTIGNLQRLQVIYLYNNQLSGPIPNSTGNLSLLSTLDLSLNMLEGVIPSSLGNCHKLLELYLSGNKLHGKIPTRLLQLSSLSKTMDLSQNNLYGSLPNEVGDLKMLSNLDISNNNLSGNIPSSLDGCSSLSRLSLKGNLFQGIIPPNCVP</sequence>
<keyword evidence="7" id="KW-0812">Transmembrane</keyword>
<keyword evidence="5 7" id="KW-0472">Membrane</keyword>
<dbReference type="Pfam" id="PF08263">
    <property type="entry name" value="LRRNT_2"/>
    <property type="match status" value="1"/>
</dbReference>
<evidence type="ECO:0000313" key="10">
    <source>
        <dbReference type="Proteomes" id="UP000215914"/>
    </source>
</evidence>
<evidence type="ECO:0000256" key="1">
    <source>
        <dbReference type="ARBA" id="ARBA00004370"/>
    </source>
</evidence>
<dbReference type="InterPro" id="IPR053211">
    <property type="entry name" value="DNA_repair-toleration"/>
</dbReference>
<evidence type="ECO:0000256" key="6">
    <source>
        <dbReference type="ARBA" id="ARBA00023180"/>
    </source>
</evidence>
<keyword evidence="7" id="KW-1133">Transmembrane helix</keyword>
<dbReference type="STRING" id="4232.A0A251UT81"/>
<name>A0A251UT81_HELAN</name>
<gene>
    <name evidence="9" type="ORF">HannXRQ_Chr05g0157191</name>
</gene>
<evidence type="ECO:0000256" key="4">
    <source>
        <dbReference type="ARBA" id="ARBA00022737"/>
    </source>
</evidence>
<protein>
    <submittedName>
        <fullName evidence="9">Putative leucine-rich repeat protein, plant-type</fullName>
    </submittedName>
</protein>
<dbReference type="InterPro" id="IPR001611">
    <property type="entry name" value="Leu-rich_rpt"/>
</dbReference>
<evidence type="ECO:0000313" key="9">
    <source>
        <dbReference type="EMBL" id="OTG26304.1"/>
    </source>
</evidence>
<dbReference type="InterPro" id="IPR032675">
    <property type="entry name" value="LRR_dom_sf"/>
</dbReference>
<reference evidence="10" key="1">
    <citation type="journal article" date="2017" name="Nature">
        <title>The sunflower genome provides insights into oil metabolism, flowering and Asterid evolution.</title>
        <authorList>
            <person name="Badouin H."/>
            <person name="Gouzy J."/>
            <person name="Grassa C.J."/>
            <person name="Murat F."/>
            <person name="Staton S.E."/>
            <person name="Cottret L."/>
            <person name="Lelandais-Briere C."/>
            <person name="Owens G.L."/>
            <person name="Carrere S."/>
            <person name="Mayjonade B."/>
            <person name="Legrand L."/>
            <person name="Gill N."/>
            <person name="Kane N.C."/>
            <person name="Bowers J.E."/>
            <person name="Hubner S."/>
            <person name="Bellec A."/>
            <person name="Berard A."/>
            <person name="Berges H."/>
            <person name="Blanchet N."/>
            <person name="Boniface M.C."/>
            <person name="Brunel D."/>
            <person name="Catrice O."/>
            <person name="Chaidir N."/>
            <person name="Claudel C."/>
            <person name="Donnadieu C."/>
            <person name="Faraut T."/>
            <person name="Fievet G."/>
            <person name="Helmstetter N."/>
            <person name="King M."/>
            <person name="Knapp S.J."/>
            <person name="Lai Z."/>
            <person name="Le Paslier M.C."/>
            <person name="Lippi Y."/>
            <person name="Lorenzon L."/>
            <person name="Mandel J.R."/>
            <person name="Marage G."/>
            <person name="Marchand G."/>
            <person name="Marquand E."/>
            <person name="Bret-Mestries E."/>
            <person name="Morien E."/>
            <person name="Nambeesan S."/>
            <person name="Nguyen T."/>
            <person name="Pegot-Espagnet P."/>
            <person name="Pouilly N."/>
            <person name="Raftis F."/>
            <person name="Sallet E."/>
            <person name="Schiex T."/>
            <person name="Thomas J."/>
            <person name="Vandecasteele C."/>
            <person name="Vares D."/>
            <person name="Vear F."/>
            <person name="Vautrin S."/>
            <person name="Crespi M."/>
            <person name="Mangin B."/>
            <person name="Burke J.M."/>
            <person name="Salse J."/>
            <person name="Munos S."/>
            <person name="Vincourt P."/>
            <person name="Rieseberg L.H."/>
            <person name="Langlade N.B."/>
        </authorList>
    </citation>
    <scope>NUCLEOTIDE SEQUENCE [LARGE SCALE GENOMIC DNA]</scope>
    <source>
        <strain evidence="10">cv. SF193</strain>
    </source>
</reference>
<dbReference type="SUPFAM" id="SSF52058">
    <property type="entry name" value="L domain-like"/>
    <property type="match status" value="1"/>
</dbReference>
<dbReference type="FunFam" id="3.80.10.10:FF:000041">
    <property type="entry name" value="LRR receptor-like serine/threonine-protein kinase ERECTA"/>
    <property type="match status" value="2"/>
</dbReference>
<dbReference type="InParanoid" id="A0A251UT81"/>
<keyword evidence="2" id="KW-0433">Leucine-rich repeat</keyword>
<feature type="domain" description="Leucine-rich repeat-containing N-terminal plant-type" evidence="8">
    <location>
        <begin position="81"/>
        <end position="119"/>
    </location>
</feature>
<dbReference type="OMA" id="SSMGKCN"/>
<evidence type="ECO:0000256" key="2">
    <source>
        <dbReference type="ARBA" id="ARBA00022614"/>
    </source>
</evidence>
<organism evidence="9 10">
    <name type="scientific">Helianthus annuus</name>
    <name type="common">Common sunflower</name>
    <dbReference type="NCBI Taxonomy" id="4232"/>
    <lineage>
        <taxon>Eukaryota</taxon>
        <taxon>Viridiplantae</taxon>
        <taxon>Streptophyta</taxon>
        <taxon>Embryophyta</taxon>
        <taxon>Tracheophyta</taxon>
        <taxon>Spermatophyta</taxon>
        <taxon>Magnoliopsida</taxon>
        <taxon>eudicotyledons</taxon>
        <taxon>Gunneridae</taxon>
        <taxon>Pentapetalae</taxon>
        <taxon>asterids</taxon>
        <taxon>campanulids</taxon>
        <taxon>Asterales</taxon>
        <taxon>Asteraceae</taxon>
        <taxon>Asteroideae</taxon>
        <taxon>Heliantheae alliance</taxon>
        <taxon>Heliantheae</taxon>
        <taxon>Helianthus</taxon>
    </lineage>
</organism>
<dbReference type="EMBL" id="CM007894">
    <property type="protein sequence ID" value="OTG26304.1"/>
    <property type="molecule type" value="Genomic_DNA"/>
</dbReference>
<dbReference type="Pfam" id="PF00560">
    <property type="entry name" value="LRR_1"/>
    <property type="match status" value="5"/>
</dbReference>
<dbReference type="InterPro" id="IPR013210">
    <property type="entry name" value="LRR_N_plant-typ"/>
</dbReference>
<keyword evidence="3" id="KW-0732">Signal</keyword>
<evidence type="ECO:0000256" key="7">
    <source>
        <dbReference type="SAM" id="Phobius"/>
    </source>
</evidence>
<evidence type="ECO:0000256" key="3">
    <source>
        <dbReference type="ARBA" id="ARBA00022729"/>
    </source>
</evidence>
<proteinExistence type="predicted"/>
<dbReference type="GO" id="GO:0005886">
    <property type="term" value="C:plasma membrane"/>
    <property type="evidence" value="ECO:0000318"/>
    <property type="project" value="GO_Central"/>
</dbReference>
<feature type="transmembrane region" description="Helical" evidence="7">
    <location>
        <begin position="47"/>
        <end position="69"/>
    </location>
</feature>
<dbReference type="GO" id="GO:0038023">
    <property type="term" value="F:signaling receptor activity"/>
    <property type="evidence" value="ECO:0000318"/>
    <property type="project" value="GO_Central"/>
</dbReference>
<keyword evidence="6" id="KW-0325">Glycoprotein</keyword>